<comment type="caution">
    <text evidence="2">The sequence shown here is derived from an EMBL/GenBank/DDBJ whole genome shotgun (WGS) entry which is preliminary data.</text>
</comment>
<evidence type="ECO:0000313" key="2">
    <source>
        <dbReference type="EMBL" id="MBS0027825.1"/>
    </source>
</evidence>
<proteinExistence type="predicted"/>
<dbReference type="Pfam" id="PF01637">
    <property type="entry name" value="ATPase_2"/>
    <property type="match status" value="1"/>
</dbReference>
<protein>
    <submittedName>
        <fullName evidence="2">AAA family ATPase</fullName>
    </submittedName>
</protein>
<feature type="domain" description="ATPase" evidence="1">
    <location>
        <begin position="7"/>
        <end position="216"/>
    </location>
</feature>
<sequence>MKPLIGRKEEKKILEKALASDEAELIAVFGRRRVGKTFLIREVFNSNMILEFSGVHNATLKEQLGNFRNRLAEIMKQEILPDVPVGWTEAFEMLKKYSEPLLKKEKCVIFLDEFPWLNTPKSGFLSAFEYFWNSWGTKQDNLILTICGSAASWMIQKVVNNKGGLHNRITKKIRLLPFTLAETKEYLESRDVKLELYQIVLLYMVMGGIPHYLKEVEAGFSAAQNIDKLCFTKDGILKNEFDNLYQSLFAEADKHIAVVKALNNTPMGLTRKEIIAACGLSSGGRATLLLDELIESGFITSYIPYEKNVRDNIYKLSDEYSRFYLKYIDNVRATGTGTWMKLSTQPTWKSWSGLAFESICLKHITEIKVALGISGVYTEESIWRNVPGKDECGTGAQIDLLIDRNDFCISICEMKFSSAEFSIDKAYSIELKNKLDIFQQKTKTRKTLFLVMVTTFGVKQNMYKPGLVQNDIILEDLFK</sequence>
<dbReference type="InterPro" id="IPR011579">
    <property type="entry name" value="ATPase_dom"/>
</dbReference>
<organism evidence="2 3">
    <name type="scientific">Chitinophaga hostae</name>
    <dbReference type="NCBI Taxonomy" id="2831022"/>
    <lineage>
        <taxon>Bacteria</taxon>
        <taxon>Pseudomonadati</taxon>
        <taxon>Bacteroidota</taxon>
        <taxon>Chitinophagia</taxon>
        <taxon>Chitinophagales</taxon>
        <taxon>Chitinophagaceae</taxon>
        <taxon>Chitinophaga</taxon>
    </lineage>
</organism>
<evidence type="ECO:0000259" key="1">
    <source>
        <dbReference type="Pfam" id="PF01637"/>
    </source>
</evidence>
<reference evidence="2 3" key="1">
    <citation type="submission" date="2021-04" db="EMBL/GenBank/DDBJ databases">
        <title>Chitinophaga sp. nov., isolated from the rhizosphere soil.</title>
        <authorList>
            <person name="He S."/>
        </authorList>
    </citation>
    <scope>NUCLEOTIDE SEQUENCE [LARGE SCALE GENOMIC DNA]</scope>
    <source>
        <strain evidence="2 3">2R12</strain>
    </source>
</reference>
<accession>A0ABS5IY78</accession>
<dbReference type="RefSeq" id="WP_211972937.1">
    <property type="nucleotide sequence ID" value="NZ_CBFHAM010000019.1"/>
</dbReference>
<dbReference type="EMBL" id="JAGTXB010000004">
    <property type="protein sequence ID" value="MBS0027825.1"/>
    <property type="molecule type" value="Genomic_DNA"/>
</dbReference>
<dbReference type="PANTHER" id="PTHR34704">
    <property type="entry name" value="ATPASE"/>
    <property type="match status" value="1"/>
</dbReference>
<dbReference type="PANTHER" id="PTHR34704:SF1">
    <property type="entry name" value="ATPASE"/>
    <property type="match status" value="1"/>
</dbReference>
<name>A0ABS5IY78_9BACT</name>
<dbReference type="Gene3D" id="3.40.50.300">
    <property type="entry name" value="P-loop containing nucleotide triphosphate hydrolases"/>
    <property type="match status" value="1"/>
</dbReference>
<evidence type="ECO:0000313" key="3">
    <source>
        <dbReference type="Proteomes" id="UP000676386"/>
    </source>
</evidence>
<gene>
    <name evidence="2" type="ORF">KE626_10940</name>
</gene>
<dbReference type="Proteomes" id="UP000676386">
    <property type="component" value="Unassembled WGS sequence"/>
</dbReference>
<dbReference type="SUPFAM" id="SSF52540">
    <property type="entry name" value="P-loop containing nucleoside triphosphate hydrolases"/>
    <property type="match status" value="1"/>
</dbReference>
<dbReference type="InterPro" id="IPR027417">
    <property type="entry name" value="P-loop_NTPase"/>
</dbReference>
<keyword evidence="3" id="KW-1185">Reference proteome</keyword>